<comment type="caution">
    <text evidence="3">The sequence shown here is derived from an EMBL/GenBank/DDBJ whole genome shotgun (WGS) entry which is preliminary data.</text>
</comment>
<name>A0ABW0VRD1_9BACL</name>
<keyword evidence="3" id="KW-0946">Virion</keyword>
<keyword evidence="4" id="KW-1185">Reference proteome</keyword>
<keyword evidence="3" id="KW-0167">Capsid protein</keyword>
<evidence type="ECO:0000256" key="1">
    <source>
        <dbReference type="SAM" id="Coils"/>
    </source>
</evidence>
<dbReference type="Gene3D" id="1.20.1260.10">
    <property type="match status" value="1"/>
</dbReference>
<evidence type="ECO:0000313" key="4">
    <source>
        <dbReference type="Proteomes" id="UP001596047"/>
    </source>
</evidence>
<feature type="region of interest" description="Disordered" evidence="2">
    <location>
        <begin position="118"/>
        <end position="138"/>
    </location>
</feature>
<dbReference type="Pfam" id="PF07875">
    <property type="entry name" value="Coat_F"/>
    <property type="match status" value="1"/>
</dbReference>
<keyword evidence="1" id="KW-0175">Coiled coil</keyword>
<dbReference type="InterPro" id="IPR012851">
    <property type="entry name" value="Spore_coat_CotF-like"/>
</dbReference>
<protein>
    <submittedName>
        <fullName evidence="3">Spore coat protein</fullName>
    </submittedName>
</protein>
<organism evidence="3 4">
    <name type="scientific">Paenibacillus solisilvae</name>
    <dbReference type="NCBI Taxonomy" id="2486751"/>
    <lineage>
        <taxon>Bacteria</taxon>
        <taxon>Bacillati</taxon>
        <taxon>Bacillota</taxon>
        <taxon>Bacilli</taxon>
        <taxon>Bacillales</taxon>
        <taxon>Paenibacillaceae</taxon>
        <taxon>Paenibacillus</taxon>
    </lineage>
</organism>
<dbReference type="Proteomes" id="UP001596047">
    <property type="component" value="Unassembled WGS sequence"/>
</dbReference>
<dbReference type="InterPro" id="IPR012347">
    <property type="entry name" value="Ferritin-like"/>
</dbReference>
<gene>
    <name evidence="3" type="ORF">ACFPYJ_03150</name>
</gene>
<reference evidence="4" key="1">
    <citation type="journal article" date="2019" name="Int. J. Syst. Evol. Microbiol.">
        <title>The Global Catalogue of Microorganisms (GCM) 10K type strain sequencing project: providing services to taxonomists for standard genome sequencing and annotation.</title>
        <authorList>
            <consortium name="The Broad Institute Genomics Platform"/>
            <consortium name="The Broad Institute Genome Sequencing Center for Infectious Disease"/>
            <person name="Wu L."/>
            <person name="Ma J."/>
        </authorList>
    </citation>
    <scope>NUCLEOTIDE SEQUENCE [LARGE SCALE GENOMIC DNA]</scope>
    <source>
        <strain evidence="4">CGMCC 1.3240</strain>
    </source>
</reference>
<feature type="coiled-coil region" evidence="1">
    <location>
        <begin position="79"/>
        <end position="106"/>
    </location>
</feature>
<evidence type="ECO:0000313" key="3">
    <source>
        <dbReference type="EMBL" id="MFC5648125.1"/>
    </source>
</evidence>
<dbReference type="RefSeq" id="WP_379186585.1">
    <property type="nucleotide sequence ID" value="NZ_JBHSOW010000015.1"/>
</dbReference>
<evidence type="ECO:0000256" key="2">
    <source>
        <dbReference type="SAM" id="MobiDB-lite"/>
    </source>
</evidence>
<proteinExistence type="predicted"/>
<dbReference type="EMBL" id="JBHSOW010000015">
    <property type="protein sequence ID" value="MFC5648125.1"/>
    <property type="molecule type" value="Genomic_DNA"/>
</dbReference>
<accession>A0ABW0VRD1</accession>
<sequence>MYQQQGQAQHHQSLLPDEDLAYTVLSDLKRVVREYATAATESSCPQIRQLFTNLLNSTLQLQGQLFKAMESQNMYSTASPALRQEVDKQIKQNQQMEQKTAQLLQQIGAGQQQFQPFMQNQQHQQMAGQQQNQNQFYS</sequence>